<name>A0A1D7V3C1_9LEPT</name>
<sequence>MGKRHFSKTVSFPVNQVELKGDIVVPEGADLLVINVLEEEHSRFADRLKKLSNALNGKKIATFFLHGLLTEKERQISINRLDEELLSDRLISVTHWLKNHDLTKDMRFGYVGLSIYAERFFKASFKLKSQIESFVFIGEIPPLNIAFCEVPILNIIGALNSKGVESNKTAFMRIDSPQKKISLIAGSPSHFEDPRKWNLVTKATIDWFANPESRITM</sequence>
<evidence type="ECO:0008006" key="3">
    <source>
        <dbReference type="Google" id="ProtNLM"/>
    </source>
</evidence>
<dbReference type="RefSeq" id="WP_069609543.1">
    <property type="nucleotide sequence ID" value="NZ_CP015218.1"/>
</dbReference>
<reference evidence="1 2" key="1">
    <citation type="submission" date="2016-04" db="EMBL/GenBank/DDBJ databases">
        <title>Complete genome seqeunce of Leptospira alstonii serovar Room22.</title>
        <authorList>
            <person name="Nally J.E."/>
            <person name="Bayles D.O."/>
            <person name="Hurley D."/>
            <person name="Fanning S."/>
            <person name="McMahon B.J."/>
            <person name="Arent Z."/>
        </authorList>
    </citation>
    <scope>NUCLEOTIDE SEQUENCE [LARGE SCALE GENOMIC DNA]</scope>
    <source>
        <strain evidence="1 2">GWTS #1</strain>
    </source>
</reference>
<dbReference type="EMBL" id="CP015218">
    <property type="protein sequence ID" value="AOP36322.1"/>
    <property type="molecule type" value="Genomic_DNA"/>
</dbReference>
<evidence type="ECO:0000313" key="1">
    <source>
        <dbReference type="EMBL" id="AOP36322.1"/>
    </source>
</evidence>
<protein>
    <recommendedName>
        <fullName evidence="3">Dienelactone hydrolase</fullName>
    </recommendedName>
</protein>
<accession>A0A1D7V3C1</accession>
<dbReference type="OrthoDB" id="342816at2"/>
<evidence type="ECO:0000313" key="2">
    <source>
        <dbReference type="Proteomes" id="UP000094197"/>
    </source>
</evidence>
<dbReference type="InterPro" id="IPR029058">
    <property type="entry name" value="AB_hydrolase_fold"/>
</dbReference>
<organism evidence="1 2">
    <name type="scientific">Leptospira tipperaryensis</name>
    <dbReference type="NCBI Taxonomy" id="2564040"/>
    <lineage>
        <taxon>Bacteria</taxon>
        <taxon>Pseudomonadati</taxon>
        <taxon>Spirochaetota</taxon>
        <taxon>Spirochaetia</taxon>
        <taxon>Leptospirales</taxon>
        <taxon>Leptospiraceae</taxon>
        <taxon>Leptospira</taxon>
    </lineage>
</organism>
<dbReference type="AlphaFoldDB" id="A0A1D7V3C1"/>
<dbReference type="KEGG" id="laj:A0128_20090"/>
<gene>
    <name evidence="1" type="ORF">A0128_20090</name>
</gene>
<dbReference type="Proteomes" id="UP000094197">
    <property type="component" value="Chromosome 2"/>
</dbReference>
<dbReference type="Gene3D" id="3.40.50.1820">
    <property type="entry name" value="alpha/beta hydrolase"/>
    <property type="match status" value="1"/>
</dbReference>
<keyword evidence="2" id="KW-1185">Reference proteome</keyword>
<proteinExistence type="predicted"/>